<dbReference type="InterPro" id="IPR000150">
    <property type="entry name" value="Cof"/>
</dbReference>
<dbReference type="PANTHER" id="PTHR45625">
    <property type="entry name" value="PEPTIDYL-PROLYL CIS-TRANS ISOMERASE-RELATED"/>
    <property type="match status" value="1"/>
</dbReference>
<dbReference type="PATRIC" id="fig|888810.3.peg.2244"/>
<evidence type="ECO:0000256" key="2">
    <source>
        <dbReference type="ARBA" id="ARBA00002388"/>
    </source>
</evidence>
<dbReference type="CDD" id="cd07517">
    <property type="entry name" value="HAD_HPP"/>
    <property type="match status" value="1"/>
</dbReference>
<evidence type="ECO:0000256" key="3">
    <source>
        <dbReference type="ARBA" id="ARBA00013194"/>
    </source>
</evidence>
<sequence>MLFSTILSHKKTFNGIIEKIKDWTKEDMDVKLKYKAKKIKIVFFDIDDTLRVKDTGFIPDSIQTVFKQLKDKGILTGIASGRGMFGVVPELRALQPDFFVTLNGAYVEDSKGKVISQTVIPSDRVTSYIAWAQEEGIEYGLVGSHGAALSNRNSLISEAIDVVYPDLPVDPDFHLDKDIYQLWTFEDRGDSLQLPEALAEHLRLVRWHPHSSDVVPTEGSKAAGVSKVVEHLGLKPENVMVFGDGLNDLELFDYAGIGIAMGVSHEELRKRADYITKTVEEDGIFAALEELGMVEKELHFPQVELAAAEGPKATIKTNHGDMTVQLFPEQAPKTVANFIALAKDGYYDGVIFHRIIQDFMIQGGDPTGTGMGGQSIYGEKFEDEFSPELYNIRGALSMANAGPNTNGSQFFIVQNKNLPYSAKELSRGGWPEAIAEVYASQGGTPHLDRRHTVFGQLADEASYHVLDKIAAVETGAMDKPVEDVVIEAIEVED</sequence>
<dbReference type="HOGENOM" id="CLU_046853_0_0_9"/>
<gene>
    <name evidence="7" type="ORF">HMPREF9382_2287</name>
</gene>
<keyword evidence="5 7" id="KW-0413">Isomerase</keyword>
<evidence type="ECO:0000313" key="8">
    <source>
        <dbReference type="Proteomes" id="UP000003351"/>
    </source>
</evidence>
<organism evidence="7 8">
    <name type="scientific">Streptococcus sanguinis SK115</name>
    <dbReference type="NCBI Taxonomy" id="888810"/>
    <lineage>
        <taxon>Bacteria</taxon>
        <taxon>Bacillati</taxon>
        <taxon>Bacillota</taxon>
        <taxon>Bacilli</taxon>
        <taxon>Lactobacillales</taxon>
        <taxon>Streptococcaceae</taxon>
        <taxon>Streptococcus</taxon>
    </lineage>
</organism>
<dbReference type="InterPro" id="IPR029000">
    <property type="entry name" value="Cyclophilin-like_dom_sf"/>
</dbReference>
<evidence type="ECO:0000313" key="7">
    <source>
        <dbReference type="EMBL" id="EGD30796.1"/>
    </source>
</evidence>
<dbReference type="GO" id="GO:0006457">
    <property type="term" value="P:protein folding"/>
    <property type="evidence" value="ECO:0007669"/>
    <property type="project" value="InterPro"/>
</dbReference>
<evidence type="ECO:0000259" key="6">
    <source>
        <dbReference type="PROSITE" id="PS50072"/>
    </source>
</evidence>
<comment type="function">
    <text evidence="2">PPIases accelerate the folding of proteins. It catalyzes the cis-trans isomerization of proline imidic peptide bonds in oligopeptides.</text>
</comment>
<dbReference type="InterPro" id="IPR023214">
    <property type="entry name" value="HAD_sf"/>
</dbReference>
<comment type="catalytic activity">
    <reaction evidence="1">
        <text>[protein]-peptidylproline (omega=180) = [protein]-peptidylproline (omega=0)</text>
        <dbReference type="Rhea" id="RHEA:16237"/>
        <dbReference type="Rhea" id="RHEA-COMP:10747"/>
        <dbReference type="Rhea" id="RHEA-COMP:10748"/>
        <dbReference type="ChEBI" id="CHEBI:83833"/>
        <dbReference type="ChEBI" id="CHEBI:83834"/>
        <dbReference type="EC" id="5.2.1.8"/>
    </reaction>
</comment>
<dbReference type="SUPFAM" id="SSF50891">
    <property type="entry name" value="Cyclophilin-like"/>
    <property type="match status" value="1"/>
</dbReference>
<dbReference type="EMBL" id="AEXW01000010">
    <property type="protein sequence ID" value="EGD30796.1"/>
    <property type="molecule type" value="Genomic_DNA"/>
</dbReference>
<dbReference type="InterPro" id="IPR020892">
    <property type="entry name" value="Cyclophilin-type_PPIase_CS"/>
</dbReference>
<name>F0IBV2_STRSA</name>
<dbReference type="SUPFAM" id="SSF56784">
    <property type="entry name" value="HAD-like"/>
    <property type="match status" value="1"/>
</dbReference>
<dbReference type="PROSITE" id="PS01229">
    <property type="entry name" value="COF_2"/>
    <property type="match status" value="1"/>
</dbReference>
<dbReference type="InterPro" id="IPR036412">
    <property type="entry name" value="HAD-like_sf"/>
</dbReference>
<dbReference type="PRINTS" id="PR00153">
    <property type="entry name" value="CSAPPISMRASE"/>
</dbReference>
<dbReference type="InterPro" id="IPR006379">
    <property type="entry name" value="HAD-SF_hydro_IIB"/>
</dbReference>
<keyword evidence="4" id="KW-0697">Rotamase</keyword>
<dbReference type="SFLD" id="SFLDG01140">
    <property type="entry name" value="C2.B:_Phosphomannomutase_and_P"/>
    <property type="match status" value="1"/>
</dbReference>
<dbReference type="Gene3D" id="3.40.50.1000">
    <property type="entry name" value="HAD superfamily/HAD-like"/>
    <property type="match status" value="1"/>
</dbReference>
<dbReference type="InterPro" id="IPR002130">
    <property type="entry name" value="Cyclophilin-type_PPIase_dom"/>
</dbReference>
<comment type="caution">
    <text evidence="7">The sequence shown here is derived from an EMBL/GenBank/DDBJ whole genome shotgun (WGS) entry which is preliminary data.</text>
</comment>
<dbReference type="EC" id="5.2.1.8" evidence="3"/>
<dbReference type="Pfam" id="PF08282">
    <property type="entry name" value="Hydrolase_3"/>
    <property type="match status" value="1"/>
</dbReference>
<evidence type="ECO:0000256" key="4">
    <source>
        <dbReference type="ARBA" id="ARBA00023110"/>
    </source>
</evidence>
<dbReference type="PROSITE" id="PS50072">
    <property type="entry name" value="CSA_PPIASE_2"/>
    <property type="match status" value="1"/>
</dbReference>
<dbReference type="Gene3D" id="3.30.1240.10">
    <property type="match status" value="1"/>
</dbReference>
<dbReference type="InterPro" id="IPR044666">
    <property type="entry name" value="Cyclophilin_A-like"/>
</dbReference>
<dbReference type="Pfam" id="PF00160">
    <property type="entry name" value="Pro_isomerase"/>
    <property type="match status" value="1"/>
</dbReference>
<dbReference type="GO" id="GO:0003755">
    <property type="term" value="F:peptidyl-prolyl cis-trans isomerase activity"/>
    <property type="evidence" value="ECO:0007669"/>
    <property type="project" value="UniProtKB-KW"/>
</dbReference>
<dbReference type="SFLD" id="SFLDS00003">
    <property type="entry name" value="Haloacid_Dehalogenase"/>
    <property type="match status" value="1"/>
</dbReference>
<proteinExistence type="predicted"/>
<feature type="domain" description="PPIase cyclophilin-type" evidence="6">
    <location>
        <begin position="317"/>
        <end position="491"/>
    </location>
</feature>
<evidence type="ECO:0000256" key="1">
    <source>
        <dbReference type="ARBA" id="ARBA00000971"/>
    </source>
</evidence>
<accession>F0IBV2</accession>
<dbReference type="NCBIfam" id="TIGR01484">
    <property type="entry name" value="HAD-SF-IIB"/>
    <property type="match status" value="1"/>
</dbReference>
<protein>
    <recommendedName>
        <fullName evidence="3">peptidylprolyl isomerase</fullName>
        <ecNumber evidence="3">5.2.1.8</ecNumber>
    </recommendedName>
</protein>
<dbReference type="GO" id="GO:0016791">
    <property type="term" value="F:phosphatase activity"/>
    <property type="evidence" value="ECO:0007669"/>
    <property type="project" value="UniProtKB-ARBA"/>
</dbReference>
<dbReference type="NCBIfam" id="TIGR00099">
    <property type="entry name" value="Cof-subfamily"/>
    <property type="match status" value="1"/>
</dbReference>
<dbReference type="PANTHER" id="PTHR45625:SF4">
    <property type="entry name" value="PEPTIDYLPROLYL ISOMERASE DOMAIN AND WD REPEAT-CONTAINING PROTEIN 1"/>
    <property type="match status" value="1"/>
</dbReference>
<dbReference type="Proteomes" id="UP000003351">
    <property type="component" value="Unassembled WGS sequence"/>
</dbReference>
<dbReference type="AlphaFoldDB" id="F0IBV2"/>
<evidence type="ECO:0000256" key="5">
    <source>
        <dbReference type="ARBA" id="ARBA00023235"/>
    </source>
</evidence>
<dbReference type="Gene3D" id="2.40.100.10">
    <property type="entry name" value="Cyclophilin-like"/>
    <property type="match status" value="1"/>
</dbReference>
<dbReference type="PROSITE" id="PS00170">
    <property type="entry name" value="CSA_PPIASE_1"/>
    <property type="match status" value="1"/>
</dbReference>
<reference evidence="7 8" key="1">
    <citation type="submission" date="2011-02" db="EMBL/GenBank/DDBJ databases">
        <authorList>
            <person name="Muzny D."/>
            <person name="Qin X."/>
            <person name="Deng J."/>
            <person name="Jiang H."/>
            <person name="Liu Y."/>
            <person name="Qu J."/>
            <person name="Song X.-Z."/>
            <person name="Zhang L."/>
            <person name="Thornton R."/>
            <person name="Coyle M."/>
            <person name="Francisco L."/>
            <person name="Jackson L."/>
            <person name="Javaid M."/>
            <person name="Korchina V."/>
            <person name="Kovar C."/>
            <person name="Mata R."/>
            <person name="Mathew T."/>
            <person name="Ngo R."/>
            <person name="Nguyen L."/>
            <person name="Nguyen N."/>
            <person name="Okwuonu G."/>
            <person name="Ongeri F."/>
            <person name="Pham C."/>
            <person name="Simmons D."/>
            <person name="Wilczek-Boney K."/>
            <person name="Hale W."/>
            <person name="Jakkamsetti A."/>
            <person name="Pham P."/>
            <person name="Ruth R."/>
            <person name="San Lucas F."/>
            <person name="Warren J."/>
            <person name="Zhang J."/>
            <person name="Zhao Z."/>
            <person name="Zhou C."/>
            <person name="Zhu D."/>
            <person name="Lee S."/>
            <person name="Bess C."/>
            <person name="Blankenburg K."/>
            <person name="Forbes L."/>
            <person name="Fu Q."/>
            <person name="Gubbala S."/>
            <person name="Hirani K."/>
            <person name="Jayaseelan J.C."/>
            <person name="Lara F."/>
            <person name="Munidasa M."/>
            <person name="Palculict T."/>
            <person name="Patil S."/>
            <person name="Pu L.-L."/>
            <person name="Saada N."/>
            <person name="Tang L."/>
            <person name="Weissenberger G."/>
            <person name="Zhu Y."/>
            <person name="Hemphill L."/>
            <person name="Shang Y."/>
            <person name="Youmans B."/>
            <person name="Ayvaz T."/>
            <person name="Ross M."/>
            <person name="Santibanez J."/>
            <person name="Aqrawi P."/>
            <person name="Gross S."/>
            <person name="Joshi V."/>
            <person name="Fowler G."/>
            <person name="Nazareth L."/>
            <person name="Reid J."/>
            <person name="Worley K."/>
            <person name="Petrosino J."/>
            <person name="Highlander S."/>
            <person name="Gibbs R."/>
        </authorList>
    </citation>
    <scope>NUCLEOTIDE SEQUENCE [LARGE SCALE GENOMIC DNA]</scope>
    <source>
        <strain evidence="7 8">SK115</strain>
    </source>
</reference>